<dbReference type="EMBL" id="VMNW02000008">
    <property type="protein sequence ID" value="KAA9163973.1"/>
    <property type="molecule type" value="Genomic_DNA"/>
</dbReference>
<gene>
    <name evidence="1" type="ORF">FPZ12_008050</name>
</gene>
<comment type="caution">
    <text evidence="1">The sequence shown here is derived from an EMBL/GenBank/DDBJ whole genome shotgun (WGS) entry which is preliminary data.</text>
</comment>
<evidence type="ECO:0000313" key="1">
    <source>
        <dbReference type="EMBL" id="KAA9163973.1"/>
    </source>
</evidence>
<dbReference type="RefSeq" id="WP_144748993.1">
    <property type="nucleotide sequence ID" value="NZ_VMNW02000008.1"/>
</dbReference>
<organism evidence="1 2">
    <name type="scientific">Amycolatopsis acidicola</name>
    <dbReference type="NCBI Taxonomy" id="2596893"/>
    <lineage>
        <taxon>Bacteria</taxon>
        <taxon>Bacillati</taxon>
        <taxon>Actinomycetota</taxon>
        <taxon>Actinomycetes</taxon>
        <taxon>Pseudonocardiales</taxon>
        <taxon>Pseudonocardiaceae</taxon>
        <taxon>Amycolatopsis</taxon>
    </lineage>
</organism>
<accession>A0A5N0VEZ1</accession>
<reference evidence="1" key="1">
    <citation type="submission" date="2019-09" db="EMBL/GenBank/DDBJ databases">
        <authorList>
            <person name="Teo W.F.A."/>
            <person name="Duangmal K."/>
        </authorList>
    </citation>
    <scope>NUCLEOTIDE SEQUENCE [LARGE SCALE GENOMIC DNA]</scope>
    <source>
        <strain evidence="1">K81G1</strain>
    </source>
</reference>
<dbReference type="AlphaFoldDB" id="A0A5N0VEZ1"/>
<sequence length="360" mass="40107">MNNKVLPHPTATRRDPAPQRALHFVGSLPPSLTHSEQATMQWFLDHADGHELLTLPCDRDSNWIIDWFESLSTNPALRTVREGTTASYETLPAYAVADGHRLVPEDITLNRIEEIAPAMDARAHLDSASELPPQQVSIPNALDLAYFCFGAPRRVLPHLPVFRDALIRDVTAIHTRWPDEVVFQLETPAVLIMFDRTPRQLWHVLAVSLARQVEAMILAAPSDVRWIIHLCYGDLGHKPLVKTVDLIPAVLFLNALDRRLLKSDRAMPRIHLPMCSGTTGPSTDRRFHRPLAHLRRSIQVIAGVVEETQPEDSRRALELVETALDRPALGVAAACGHGRRSPEAAAANTSLARSLARRDL</sequence>
<proteinExistence type="predicted"/>
<evidence type="ECO:0000313" key="2">
    <source>
        <dbReference type="Proteomes" id="UP000319769"/>
    </source>
</evidence>
<dbReference type="Proteomes" id="UP000319769">
    <property type="component" value="Unassembled WGS sequence"/>
</dbReference>
<protein>
    <recommendedName>
        <fullName evidence="3">Cobalamin-independent methionine synthase MetE C-terminal/archaeal domain-containing protein</fullName>
    </recommendedName>
</protein>
<dbReference type="OrthoDB" id="4504900at2"/>
<name>A0A5N0VEZ1_9PSEU</name>
<keyword evidence="2" id="KW-1185">Reference proteome</keyword>
<evidence type="ECO:0008006" key="3">
    <source>
        <dbReference type="Google" id="ProtNLM"/>
    </source>
</evidence>